<dbReference type="PATRIC" id="fig|217031.4.peg.354"/>
<evidence type="ECO:0000313" key="2">
    <source>
        <dbReference type="EMBL" id="KRG17044.1"/>
    </source>
</evidence>
<keyword evidence="1" id="KW-1133">Transmembrane helix</keyword>
<organism evidence="2 3">
    <name type="scientific">Lederbergia galactosidilytica</name>
    <dbReference type="NCBI Taxonomy" id="217031"/>
    <lineage>
        <taxon>Bacteria</taxon>
        <taxon>Bacillati</taxon>
        <taxon>Bacillota</taxon>
        <taxon>Bacilli</taxon>
        <taxon>Bacillales</taxon>
        <taxon>Bacillaceae</taxon>
        <taxon>Lederbergia</taxon>
    </lineage>
</organism>
<keyword evidence="1" id="KW-0812">Transmembrane</keyword>
<accession>A0A0Q9YJ25</accession>
<dbReference type="AlphaFoldDB" id="A0A0Q9YJ25"/>
<gene>
    <name evidence="2" type="ORF">ACA29_01020</name>
</gene>
<evidence type="ECO:0008006" key="4">
    <source>
        <dbReference type="Google" id="ProtNLM"/>
    </source>
</evidence>
<reference evidence="2 3" key="1">
    <citation type="submission" date="2015-06" db="EMBL/GenBank/DDBJ databases">
        <title>Genome sequencing project of Bacillus galactosidilyticus PL133.</title>
        <authorList>
            <person name="Gaiero J."/>
            <person name="Nicol R."/>
            <person name="Habash M."/>
        </authorList>
    </citation>
    <scope>NUCLEOTIDE SEQUENCE [LARGE SCALE GENOMIC DNA]</scope>
    <source>
        <strain evidence="2 3">PL133</strain>
    </source>
</reference>
<protein>
    <recommendedName>
        <fullName evidence="4">ABC transporter permease</fullName>
    </recommendedName>
</protein>
<evidence type="ECO:0000256" key="1">
    <source>
        <dbReference type="SAM" id="Phobius"/>
    </source>
</evidence>
<comment type="caution">
    <text evidence="2">The sequence shown here is derived from an EMBL/GenBank/DDBJ whole genome shotgun (WGS) entry which is preliminary data.</text>
</comment>
<feature type="transmembrane region" description="Helical" evidence="1">
    <location>
        <begin position="21"/>
        <end position="42"/>
    </location>
</feature>
<name>A0A0Q9YJ25_9BACI</name>
<dbReference type="Proteomes" id="UP000053881">
    <property type="component" value="Unassembled WGS sequence"/>
</dbReference>
<proteinExistence type="predicted"/>
<sequence>MNRFTVLLRKEWLDAKRSYKLLWLPVVFMFLGILQPLTSFYLPEILKMAGGLPDGMAITLPELTASEVLASALTDQFDTNWA</sequence>
<dbReference type="EMBL" id="LGPB01000013">
    <property type="protein sequence ID" value="KRG17044.1"/>
    <property type="molecule type" value="Genomic_DNA"/>
</dbReference>
<evidence type="ECO:0000313" key="3">
    <source>
        <dbReference type="Proteomes" id="UP000053881"/>
    </source>
</evidence>
<keyword evidence="1" id="KW-0472">Membrane</keyword>